<accession>A0A067SMW5</accession>
<dbReference type="AlphaFoldDB" id="A0A067SMW5"/>
<dbReference type="HOGENOM" id="CLU_2038253_0_0_1"/>
<keyword evidence="2" id="KW-1185">Reference proteome</keyword>
<gene>
    <name evidence="1" type="ORF">GALMADRAFT_932867</name>
</gene>
<reference evidence="2" key="1">
    <citation type="journal article" date="2014" name="Proc. Natl. Acad. Sci. U.S.A.">
        <title>Extensive sampling of basidiomycete genomes demonstrates inadequacy of the white-rot/brown-rot paradigm for wood decay fungi.</title>
        <authorList>
            <person name="Riley R."/>
            <person name="Salamov A.A."/>
            <person name="Brown D.W."/>
            <person name="Nagy L.G."/>
            <person name="Floudas D."/>
            <person name="Held B.W."/>
            <person name="Levasseur A."/>
            <person name="Lombard V."/>
            <person name="Morin E."/>
            <person name="Otillar R."/>
            <person name="Lindquist E.A."/>
            <person name="Sun H."/>
            <person name="LaButti K.M."/>
            <person name="Schmutz J."/>
            <person name="Jabbour D."/>
            <person name="Luo H."/>
            <person name="Baker S.E."/>
            <person name="Pisabarro A.G."/>
            <person name="Walton J.D."/>
            <person name="Blanchette R.A."/>
            <person name="Henrissat B."/>
            <person name="Martin F."/>
            <person name="Cullen D."/>
            <person name="Hibbett D.S."/>
            <person name="Grigoriev I.V."/>
        </authorList>
    </citation>
    <scope>NUCLEOTIDE SEQUENCE [LARGE SCALE GENOMIC DNA]</scope>
    <source>
        <strain evidence="2">CBS 339.88</strain>
    </source>
</reference>
<organism evidence="1 2">
    <name type="scientific">Galerina marginata (strain CBS 339.88)</name>
    <dbReference type="NCBI Taxonomy" id="685588"/>
    <lineage>
        <taxon>Eukaryota</taxon>
        <taxon>Fungi</taxon>
        <taxon>Dikarya</taxon>
        <taxon>Basidiomycota</taxon>
        <taxon>Agaricomycotina</taxon>
        <taxon>Agaricomycetes</taxon>
        <taxon>Agaricomycetidae</taxon>
        <taxon>Agaricales</taxon>
        <taxon>Agaricineae</taxon>
        <taxon>Strophariaceae</taxon>
        <taxon>Galerina</taxon>
    </lineage>
</organism>
<proteinExistence type="predicted"/>
<name>A0A067SMW5_GALM3</name>
<evidence type="ECO:0000313" key="1">
    <source>
        <dbReference type="EMBL" id="KDR69024.1"/>
    </source>
</evidence>
<sequence length="121" mass="13625">MTLSIFDRHAPLSTTAFMFTWYPSDLSSPHPPIRLILNSHTIPPTNANQCVSARHSWSTLEQIRWRATSFGGGSAESGQASNEVVPMLCVSSSKFSLRKMRHQNMRGVEVNYATCSRRGRW</sequence>
<dbReference type="Proteomes" id="UP000027222">
    <property type="component" value="Unassembled WGS sequence"/>
</dbReference>
<evidence type="ECO:0000313" key="2">
    <source>
        <dbReference type="Proteomes" id="UP000027222"/>
    </source>
</evidence>
<dbReference type="EMBL" id="KL142404">
    <property type="protein sequence ID" value="KDR69024.1"/>
    <property type="molecule type" value="Genomic_DNA"/>
</dbReference>
<protein>
    <submittedName>
        <fullName evidence="1">Uncharacterized protein</fullName>
    </submittedName>
</protein>